<feature type="transmembrane region" description="Helical" evidence="7">
    <location>
        <begin position="95"/>
        <end position="116"/>
    </location>
</feature>
<evidence type="ECO:0000259" key="8">
    <source>
        <dbReference type="PROSITE" id="PS50850"/>
    </source>
</evidence>
<feature type="transmembrane region" description="Helical" evidence="7">
    <location>
        <begin position="65"/>
        <end position="83"/>
    </location>
</feature>
<evidence type="ECO:0000256" key="7">
    <source>
        <dbReference type="SAM" id="Phobius"/>
    </source>
</evidence>
<organism evidence="9 10">
    <name type="scientific">Actinospica acidithermotolerans</name>
    <dbReference type="NCBI Taxonomy" id="2828514"/>
    <lineage>
        <taxon>Bacteria</taxon>
        <taxon>Bacillati</taxon>
        <taxon>Actinomycetota</taxon>
        <taxon>Actinomycetes</taxon>
        <taxon>Catenulisporales</taxon>
        <taxon>Actinospicaceae</taxon>
        <taxon>Actinospica</taxon>
    </lineage>
</organism>
<keyword evidence="6 7" id="KW-0472">Membrane</keyword>
<dbReference type="InterPro" id="IPR036259">
    <property type="entry name" value="MFS_trans_sf"/>
</dbReference>
<feature type="transmembrane region" description="Helical" evidence="7">
    <location>
        <begin position="250"/>
        <end position="266"/>
    </location>
</feature>
<dbReference type="Proteomes" id="UP000676325">
    <property type="component" value="Unassembled WGS sequence"/>
</dbReference>
<evidence type="ECO:0000256" key="3">
    <source>
        <dbReference type="ARBA" id="ARBA00022475"/>
    </source>
</evidence>
<feature type="transmembrane region" description="Helical" evidence="7">
    <location>
        <begin position="501"/>
        <end position="520"/>
    </location>
</feature>
<feature type="transmembrane region" description="Helical" evidence="7">
    <location>
        <begin position="189"/>
        <end position="207"/>
    </location>
</feature>
<feature type="domain" description="Major facilitator superfamily (MFS) profile" evidence="8">
    <location>
        <begin position="29"/>
        <end position="525"/>
    </location>
</feature>
<dbReference type="RefSeq" id="WP_212519788.1">
    <property type="nucleotide sequence ID" value="NZ_JAGSOH010000062.1"/>
</dbReference>
<keyword evidence="5 7" id="KW-1133">Transmembrane helix</keyword>
<feature type="transmembrane region" description="Helical" evidence="7">
    <location>
        <begin position="380"/>
        <end position="402"/>
    </location>
</feature>
<proteinExistence type="predicted"/>
<dbReference type="PANTHER" id="PTHR42718">
    <property type="entry name" value="MAJOR FACILITATOR SUPERFAMILY MULTIDRUG TRANSPORTER MFSC"/>
    <property type="match status" value="1"/>
</dbReference>
<keyword evidence="2" id="KW-0813">Transport</keyword>
<comment type="subcellular location">
    <subcellularLocation>
        <location evidence="1">Cell membrane</location>
        <topology evidence="1">Multi-pass membrane protein</topology>
    </subcellularLocation>
</comment>
<feature type="transmembrane region" description="Helical" evidence="7">
    <location>
        <begin position="286"/>
        <end position="311"/>
    </location>
</feature>
<dbReference type="GO" id="GO:0005886">
    <property type="term" value="C:plasma membrane"/>
    <property type="evidence" value="ECO:0007669"/>
    <property type="project" value="UniProtKB-SubCell"/>
</dbReference>
<feature type="transmembrane region" description="Helical" evidence="7">
    <location>
        <begin position="157"/>
        <end position="183"/>
    </location>
</feature>
<comment type="caution">
    <text evidence="9">The sequence shown here is derived from an EMBL/GenBank/DDBJ whole genome shotgun (WGS) entry which is preliminary data.</text>
</comment>
<evidence type="ECO:0000256" key="6">
    <source>
        <dbReference type="ARBA" id="ARBA00023136"/>
    </source>
</evidence>
<name>A0A941EDI3_9ACTN</name>
<dbReference type="Pfam" id="PF07690">
    <property type="entry name" value="MFS_1"/>
    <property type="match status" value="1"/>
</dbReference>
<feature type="transmembrane region" description="Helical" evidence="7">
    <location>
        <begin position="122"/>
        <end position="145"/>
    </location>
</feature>
<keyword evidence="4 7" id="KW-0812">Transmembrane</keyword>
<dbReference type="EMBL" id="JAGSOH010000062">
    <property type="protein sequence ID" value="MBR7828653.1"/>
    <property type="molecule type" value="Genomic_DNA"/>
</dbReference>
<protein>
    <submittedName>
        <fullName evidence="9">MFS transporter</fullName>
    </submittedName>
</protein>
<dbReference type="Gene3D" id="1.20.1250.20">
    <property type="entry name" value="MFS general substrate transporter like domains"/>
    <property type="match status" value="1"/>
</dbReference>
<evidence type="ECO:0000256" key="2">
    <source>
        <dbReference type="ARBA" id="ARBA00022448"/>
    </source>
</evidence>
<keyword evidence="3" id="KW-1003">Cell membrane</keyword>
<feature type="transmembrane region" description="Helical" evidence="7">
    <location>
        <begin position="28"/>
        <end position="50"/>
    </location>
</feature>
<evidence type="ECO:0000256" key="5">
    <source>
        <dbReference type="ARBA" id="ARBA00022989"/>
    </source>
</evidence>
<keyword evidence="10" id="KW-1185">Reference proteome</keyword>
<dbReference type="SUPFAM" id="SSF103473">
    <property type="entry name" value="MFS general substrate transporter"/>
    <property type="match status" value="1"/>
</dbReference>
<dbReference type="InterPro" id="IPR020846">
    <property type="entry name" value="MFS_dom"/>
</dbReference>
<reference evidence="9" key="1">
    <citation type="submission" date="2021-04" db="EMBL/GenBank/DDBJ databases">
        <title>Genome based classification of Actinospica acidithermotolerans sp. nov., an actinobacterium isolated from an Indonesian hot spring.</title>
        <authorList>
            <person name="Kusuma A.B."/>
            <person name="Putra K.E."/>
            <person name="Nafisah S."/>
            <person name="Loh J."/>
            <person name="Nouioui I."/>
            <person name="Goodfellow M."/>
        </authorList>
    </citation>
    <scope>NUCLEOTIDE SEQUENCE</scope>
    <source>
        <strain evidence="9">MGRD01-02</strain>
    </source>
</reference>
<feature type="transmembrane region" description="Helical" evidence="7">
    <location>
        <begin position="219"/>
        <end position="238"/>
    </location>
</feature>
<gene>
    <name evidence="9" type="ORF">KDK95_20255</name>
</gene>
<feature type="transmembrane region" description="Helical" evidence="7">
    <location>
        <begin position="323"/>
        <end position="344"/>
    </location>
</feature>
<dbReference type="GO" id="GO:0022857">
    <property type="term" value="F:transmembrane transporter activity"/>
    <property type="evidence" value="ECO:0007669"/>
    <property type="project" value="InterPro"/>
</dbReference>
<dbReference type="Gene3D" id="1.20.1720.10">
    <property type="entry name" value="Multidrug resistance protein D"/>
    <property type="match status" value="1"/>
</dbReference>
<dbReference type="CDD" id="cd17321">
    <property type="entry name" value="MFS_MMR_MDR_like"/>
    <property type="match status" value="1"/>
</dbReference>
<dbReference type="PROSITE" id="PS50850">
    <property type="entry name" value="MFS"/>
    <property type="match status" value="1"/>
</dbReference>
<dbReference type="PANTHER" id="PTHR42718:SF42">
    <property type="entry name" value="EXPORT PROTEIN"/>
    <property type="match status" value="1"/>
</dbReference>
<dbReference type="NCBIfam" id="TIGR00711">
    <property type="entry name" value="efflux_EmrB"/>
    <property type="match status" value="1"/>
</dbReference>
<evidence type="ECO:0000256" key="4">
    <source>
        <dbReference type="ARBA" id="ARBA00022692"/>
    </source>
</evidence>
<feature type="transmembrane region" description="Helical" evidence="7">
    <location>
        <begin position="351"/>
        <end position="368"/>
    </location>
</feature>
<accession>A0A941EDI3</accession>
<evidence type="ECO:0000256" key="1">
    <source>
        <dbReference type="ARBA" id="ARBA00004651"/>
    </source>
</evidence>
<dbReference type="InterPro" id="IPR011701">
    <property type="entry name" value="MFS"/>
</dbReference>
<sequence>MSQEVEAAEIAGRQAGAPPRGLRGSPKWTLLAAALGVMMVGLDGTIVAVANPDIQAKLGASLADIQWITNGYLLALAVTLITIGKIGDRFGHRKVFLTGIVGFAATSAGVGLSGSIGKSISLIIAFRILQGLFGAMLQPTALALLRNTFPAEKLNGAIGIWGAVIGASTAAGPIVGGLLVQHINWEACFYINVPVGVVALLMGLAALRETPPSHARSFDVPGIALLSGFLFLLVWGLIKAPDYGWGDGKSIGFFAGAVAALVLFIVRESTAREPLLPLRLFRSVSLSAGTVLVLCLMFAMFGAMFFMTFYLENVHGLDAIDTGVRLLPLTGMLIVGSPLSGFAITRFGARIPMVIGMLLAAGALFGLSRITTTSGLNETIVFFAMLGLGLSPVIVGATEVIVGNAEVELAGVASGLQSTAMQVGGTIGTAVLGAVMSAKVDNLLPQRWTAAHLPSLTSAQLAEVKSAATVGVAPVTSSTSAQVAAGITEVTHSTFISGMSASFLVASFVAVGGALIALLAKSGGNSTEGAVSLH</sequence>
<dbReference type="InterPro" id="IPR004638">
    <property type="entry name" value="EmrB-like"/>
</dbReference>
<dbReference type="AlphaFoldDB" id="A0A941EDI3"/>
<evidence type="ECO:0000313" key="10">
    <source>
        <dbReference type="Proteomes" id="UP000676325"/>
    </source>
</evidence>
<evidence type="ECO:0000313" key="9">
    <source>
        <dbReference type="EMBL" id="MBR7828653.1"/>
    </source>
</evidence>